<name>A0A368XS54_9BURK</name>
<evidence type="ECO:0000313" key="3">
    <source>
        <dbReference type="EMBL" id="RCW68844.1"/>
    </source>
</evidence>
<proteinExistence type="predicted"/>
<keyword evidence="4" id="KW-1185">Reference proteome</keyword>
<gene>
    <name evidence="3" type="ORF">DES41_107366</name>
</gene>
<evidence type="ECO:0008006" key="5">
    <source>
        <dbReference type="Google" id="ProtNLM"/>
    </source>
</evidence>
<evidence type="ECO:0000259" key="1">
    <source>
        <dbReference type="Pfam" id="PF01796"/>
    </source>
</evidence>
<dbReference type="Pfam" id="PF01796">
    <property type="entry name" value="OB_ChsH2_C"/>
    <property type="match status" value="1"/>
</dbReference>
<dbReference type="AlphaFoldDB" id="A0A368XS54"/>
<accession>A0A368XS54</accession>
<dbReference type="SUPFAM" id="SSF50249">
    <property type="entry name" value="Nucleic acid-binding proteins"/>
    <property type="match status" value="1"/>
</dbReference>
<dbReference type="InterPro" id="IPR052513">
    <property type="entry name" value="Thioester_dehydratase-like"/>
</dbReference>
<dbReference type="OrthoDB" id="5514845at2"/>
<dbReference type="Proteomes" id="UP000252884">
    <property type="component" value="Unassembled WGS sequence"/>
</dbReference>
<dbReference type="InterPro" id="IPR002878">
    <property type="entry name" value="ChsH2_C"/>
</dbReference>
<dbReference type="PANTHER" id="PTHR34075">
    <property type="entry name" value="BLR3430 PROTEIN"/>
    <property type="match status" value="1"/>
</dbReference>
<dbReference type="EMBL" id="QPJK01000007">
    <property type="protein sequence ID" value="RCW68844.1"/>
    <property type="molecule type" value="Genomic_DNA"/>
</dbReference>
<dbReference type="InterPro" id="IPR012340">
    <property type="entry name" value="NA-bd_OB-fold"/>
</dbReference>
<comment type="caution">
    <text evidence="3">The sequence shown here is derived from an EMBL/GenBank/DDBJ whole genome shotgun (WGS) entry which is preliminary data.</text>
</comment>
<dbReference type="Gene3D" id="6.10.30.10">
    <property type="match status" value="1"/>
</dbReference>
<evidence type="ECO:0000313" key="4">
    <source>
        <dbReference type="Proteomes" id="UP000252884"/>
    </source>
</evidence>
<feature type="domain" description="ChsH2 rubredoxin-like zinc ribbon" evidence="2">
    <location>
        <begin position="23"/>
        <end position="56"/>
    </location>
</feature>
<reference evidence="3 4" key="1">
    <citation type="submission" date="2018-07" db="EMBL/GenBank/DDBJ databases">
        <title>Genomic Encyclopedia of Type Strains, Phase IV (KMG-IV): sequencing the most valuable type-strain genomes for metagenomic binning, comparative biology and taxonomic classification.</title>
        <authorList>
            <person name="Goeker M."/>
        </authorList>
    </citation>
    <scope>NUCLEOTIDE SEQUENCE [LARGE SCALE GENOMIC DNA]</scope>
    <source>
        <strain evidence="3 4">DSM 21634</strain>
    </source>
</reference>
<dbReference type="InterPro" id="IPR022002">
    <property type="entry name" value="ChsH2_Znr"/>
</dbReference>
<dbReference type="Pfam" id="PF12172">
    <property type="entry name" value="zf-ChsH2"/>
    <property type="match status" value="1"/>
</dbReference>
<feature type="domain" description="ChsH2 C-terminal OB-fold" evidence="1">
    <location>
        <begin position="62"/>
        <end position="119"/>
    </location>
</feature>
<evidence type="ECO:0000259" key="2">
    <source>
        <dbReference type="Pfam" id="PF12172"/>
    </source>
</evidence>
<dbReference type="PANTHER" id="PTHR34075:SF5">
    <property type="entry name" value="BLR3430 PROTEIN"/>
    <property type="match status" value="1"/>
</dbReference>
<dbReference type="RefSeq" id="WP_114470354.1">
    <property type="nucleotide sequence ID" value="NZ_QPJK01000007.1"/>
</dbReference>
<sequence length="134" mass="14663">MTTLAQDRAWPAPVVYPDNAEFWAGTAAGQLLVRHCEECGKPHWYPRTQCPFCMSDRTAFKPSAGKGAIYSFTVCRRVGPVPFAMAYVRLDEGVTMMTNIVDCDLDALAIGQRVELVFKAAEGGAMLPMFKPAG</sequence>
<organism evidence="3 4">
    <name type="scientific">Pseudorhodoferax soli</name>
    <dbReference type="NCBI Taxonomy" id="545864"/>
    <lineage>
        <taxon>Bacteria</taxon>
        <taxon>Pseudomonadati</taxon>
        <taxon>Pseudomonadota</taxon>
        <taxon>Betaproteobacteria</taxon>
        <taxon>Burkholderiales</taxon>
        <taxon>Comamonadaceae</taxon>
    </lineage>
</organism>
<protein>
    <recommendedName>
        <fullName evidence="5">OB-fold protein</fullName>
    </recommendedName>
</protein>